<comment type="caution">
    <text evidence="1">The sequence shown here is derived from an EMBL/GenBank/DDBJ whole genome shotgun (WGS) entry which is preliminary data.</text>
</comment>
<gene>
    <name evidence="1" type="ORF">Tdes44962_MAKER09293</name>
</gene>
<keyword evidence="2" id="KW-1185">Reference proteome</keyword>
<reference evidence="1 2" key="1">
    <citation type="journal article" date="2018" name="IMA Fungus">
        <title>IMA Genome-F 10: Nine draft genome sequences of Claviceps purpurea s.lat., including C. arundinis, C. humidiphila, and C. cf. spartinae, pseudomolecules for the pitch canker pathogen Fusarium circinatum, draft genome of Davidsoniella eucalypti, Grosmannia galeiformis, Quambalaria eucalypti, and Teratosphaeria destructans.</title>
        <authorList>
            <person name="Wingfield B.D."/>
            <person name="Liu M."/>
            <person name="Nguyen H.D."/>
            <person name="Lane F.A."/>
            <person name="Morgan S.W."/>
            <person name="De Vos L."/>
            <person name="Wilken P.M."/>
            <person name="Duong T.A."/>
            <person name="Aylward J."/>
            <person name="Coetzee M.P."/>
            <person name="Dadej K."/>
            <person name="De Beer Z.W."/>
            <person name="Findlay W."/>
            <person name="Havenga M."/>
            <person name="Kolarik M."/>
            <person name="Menzies J.G."/>
            <person name="Naidoo K."/>
            <person name="Pochopski O."/>
            <person name="Shoukouhi P."/>
            <person name="Santana Q.C."/>
            <person name="Seifert K.A."/>
            <person name="Soal N."/>
            <person name="Steenkamp E.T."/>
            <person name="Tatham C.T."/>
            <person name="van der Nest M.A."/>
            <person name="Wingfield M.J."/>
        </authorList>
    </citation>
    <scope>NUCLEOTIDE SEQUENCE [LARGE SCALE GENOMIC DNA]</scope>
    <source>
        <strain evidence="1">CMW44962</strain>
    </source>
</reference>
<evidence type="ECO:0000313" key="1">
    <source>
        <dbReference type="EMBL" id="KAH9828434.1"/>
    </source>
</evidence>
<protein>
    <submittedName>
        <fullName evidence="1">Uncharacterized protein</fullName>
    </submittedName>
</protein>
<accession>A0A9W7STR5</accession>
<proteinExistence type="predicted"/>
<dbReference type="EMBL" id="RIBY02001557">
    <property type="protein sequence ID" value="KAH9828434.1"/>
    <property type="molecule type" value="Genomic_DNA"/>
</dbReference>
<reference evidence="1 2" key="2">
    <citation type="journal article" date="2021" name="Curr. Genet.">
        <title>Genetic response to nitrogen starvation in the aggressive Eucalyptus foliar pathogen Teratosphaeria destructans.</title>
        <authorList>
            <person name="Havenga M."/>
            <person name="Wingfield B.D."/>
            <person name="Wingfield M.J."/>
            <person name="Dreyer L.L."/>
            <person name="Roets F."/>
            <person name="Aylward J."/>
        </authorList>
    </citation>
    <scope>NUCLEOTIDE SEQUENCE [LARGE SCALE GENOMIC DNA]</scope>
    <source>
        <strain evidence="1">CMW44962</strain>
    </source>
</reference>
<sequence>MDLALGIPRLDSGLFLDLVNAGGRLLLLAPSLRTGTLALVSSNILDTGQRRLSDARPRGSTLAPVVHGGILDTGRLLPVATRLRSRAVALVVGSGNLEQLRDTVVGSSVALVVRGALDGSADG</sequence>
<organism evidence="1 2">
    <name type="scientific">Teratosphaeria destructans</name>
    <dbReference type="NCBI Taxonomy" id="418781"/>
    <lineage>
        <taxon>Eukaryota</taxon>
        <taxon>Fungi</taxon>
        <taxon>Dikarya</taxon>
        <taxon>Ascomycota</taxon>
        <taxon>Pezizomycotina</taxon>
        <taxon>Dothideomycetes</taxon>
        <taxon>Dothideomycetidae</taxon>
        <taxon>Mycosphaerellales</taxon>
        <taxon>Teratosphaeriaceae</taxon>
        <taxon>Teratosphaeria</taxon>
    </lineage>
</organism>
<name>A0A9W7STR5_9PEZI</name>
<evidence type="ECO:0000313" key="2">
    <source>
        <dbReference type="Proteomes" id="UP001138500"/>
    </source>
</evidence>
<dbReference type="AlphaFoldDB" id="A0A9W7STR5"/>
<dbReference type="Proteomes" id="UP001138500">
    <property type="component" value="Unassembled WGS sequence"/>
</dbReference>